<dbReference type="InterPro" id="IPR036249">
    <property type="entry name" value="Thioredoxin-like_sf"/>
</dbReference>
<evidence type="ECO:0000313" key="7">
    <source>
        <dbReference type="EMBL" id="MFD2909263.1"/>
    </source>
</evidence>
<dbReference type="InterPro" id="IPR017937">
    <property type="entry name" value="Thioredoxin_CS"/>
</dbReference>
<dbReference type="EMBL" id="JBHUOL010000018">
    <property type="protein sequence ID" value="MFD2909263.1"/>
    <property type="molecule type" value="Genomic_DNA"/>
</dbReference>
<dbReference type="SUPFAM" id="SSF52833">
    <property type="entry name" value="Thioredoxin-like"/>
    <property type="match status" value="1"/>
</dbReference>
<keyword evidence="8" id="KW-1185">Reference proteome</keyword>
<evidence type="ECO:0000256" key="4">
    <source>
        <dbReference type="ARBA" id="ARBA00023284"/>
    </source>
</evidence>
<dbReference type="InterPro" id="IPR050553">
    <property type="entry name" value="Thioredoxin_ResA/DsbE_sf"/>
</dbReference>
<evidence type="ECO:0000256" key="3">
    <source>
        <dbReference type="ARBA" id="ARBA00023157"/>
    </source>
</evidence>
<dbReference type="PROSITE" id="PS51352">
    <property type="entry name" value="THIOREDOXIN_2"/>
    <property type="match status" value="1"/>
</dbReference>
<accession>A0ABW5ZAL9</accession>
<reference evidence="8" key="1">
    <citation type="journal article" date="2019" name="Int. J. Syst. Evol. Microbiol.">
        <title>The Global Catalogue of Microorganisms (GCM) 10K type strain sequencing project: providing services to taxonomists for standard genome sequencing and annotation.</title>
        <authorList>
            <consortium name="The Broad Institute Genomics Platform"/>
            <consortium name="The Broad Institute Genome Sequencing Center for Infectious Disease"/>
            <person name="Wu L."/>
            <person name="Ma J."/>
        </authorList>
    </citation>
    <scope>NUCLEOTIDE SEQUENCE [LARGE SCALE GENOMIC DNA]</scope>
    <source>
        <strain evidence="8">KCTC 52644</strain>
    </source>
</reference>
<keyword evidence="5" id="KW-0732">Signal</keyword>
<evidence type="ECO:0000256" key="2">
    <source>
        <dbReference type="ARBA" id="ARBA00022748"/>
    </source>
</evidence>
<dbReference type="PANTHER" id="PTHR42852:SF6">
    <property type="entry name" value="THIOL:DISULFIDE INTERCHANGE PROTEIN DSBE"/>
    <property type="match status" value="1"/>
</dbReference>
<feature type="chain" id="PRO_5045576778" evidence="5">
    <location>
        <begin position="17"/>
        <end position="374"/>
    </location>
</feature>
<proteinExistence type="predicted"/>
<dbReference type="InterPro" id="IPR025380">
    <property type="entry name" value="DUF4369"/>
</dbReference>
<name>A0ABW5ZAL9_9FLAO</name>
<dbReference type="RefSeq" id="WP_379807607.1">
    <property type="nucleotide sequence ID" value="NZ_JBHUOL010000018.1"/>
</dbReference>
<comment type="caution">
    <text evidence="7">The sequence shown here is derived from an EMBL/GenBank/DDBJ whole genome shotgun (WGS) entry which is preliminary data.</text>
</comment>
<keyword evidence="2" id="KW-0201">Cytochrome c-type biogenesis</keyword>
<feature type="signal peptide" evidence="5">
    <location>
        <begin position="1"/>
        <end position="16"/>
    </location>
</feature>
<organism evidence="7 8">
    <name type="scientific">Flavobacterium ardleyense</name>
    <dbReference type="NCBI Taxonomy" id="2038737"/>
    <lineage>
        <taxon>Bacteria</taxon>
        <taxon>Pseudomonadati</taxon>
        <taxon>Bacteroidota</taxon>
        <taxon>Flavobacteriia</taxon>
        <taxon>Flavobacteriales</taxon>
        <taxon>Flavobacteriaceae</taxon>
        <taxon>Flavobacterium</taxon>
    </lineage>
</organism>
<evidence type="ECO:0000313" key="8">
    <source>
        <dbReference type="Proteomes" id="UP001597549"/>
    </source>
</evidence>
<evidence type="ECO:0000256" key="5">
    <source>
        <dbReference type="SAM" id="SignalP"/>
    </source>
</evidence>
<dbReference type="Gene3D" id="3.40.30.10">
    <property type="entry name" value="Glutaredoxin"/>
    <property type="match status" value="1"/>
</dbReference>
<dbReference type="PROSITE" id="PS51257">
    <property type="entry name" value="PROKAR_LIPOPROTEIN"/>
    <property type="match status" value="1"/>
</dbReference>
<dbReference type="Proteomes" id="UP001597549">
    <property type="component" value="Unassembled WGS sequence"/>
</dbReference>
<evidence type="ECO:0000259" key="6">
    <source>
        <dbReference type="PROSITE" id="PS51352"/>
    </source>
</evidence>
<dbReference type="InterPro" id="IPR000866">
    <property type="entry name" value="AhpC/TSA"/>
</dbReference>
<evidence type="ECO:0000256" key="1">
    <source>
        <dbReference type="ARBA" id="ARBA00004196"/>
    </source>
</evidence>
<dbReference type="PROSITE" id="PS00194">
    <property type="entry name" value="THIOREDOXIN_1"/>
    <property type="match status" value="1"/>
</dbReference>
<sequence>MKKTALIIATAFLAFACNNLKDNEFLISGEAAGVENGTKVFIEVQSETGMIAKDTAVIENGKFELNGISEEIDLGFIRIENQDISLPVILEKGKINVTLVKDTIQNSTIGGTFNNDKLHSFNVDSKVISEKITKYNKANSERIKAAKLANDEVAIKEIQKDFNGFQEEMNALSLKFVKENNNAYLSVLLLENFLMRDYLPVAEIKSYYEKLDKSLLGTRSAISIKKGMEELGASTTGNEAQDFSAPSPEGKMISLKESLGKVTIIDFWASWCGPCRVENPNVVAIYNEFHDKGLNIIGVSLDKDATKWKEAIAKDGLTWTHVSNLKFWDEPIAKLYNVESIPATFILDAEGNIVAKDLRGDELKAKIKELLEVK</sequence>
<keyword evidence="3" id="KW-1015">Disulfide bond</keyword>
<gene>
    <name evidence="7" type="ORF">ACFSX9_11045</name>
</gene>
<protein>
    <submittedName>
        <fullName evidence="7">Redoxin domain-containing protein</fullName>
    </submittedName>
</protein>
<dbReference type="Pfam" id="PF00578">
    <property type="entry name" value="AhpC-TSA"/>
    <property type="match status" value="1"/>
</dbReference>
<dbReference type="Pfam" id="PF14289">
    <property type="entry name" value="DUF4369"/>
    <property type="match status" value="1"/>
</dbReference>
<keyword evidence="4" id="KW-0676">Redox-active center</keyword>
<dbReference type="PANTHER" id="PTHR42852">
    <property type="entry name" value="THIOL:DISULFIDE INTERCHANGE PROTEIN DSBE"/>
    <property type="match status" value="1"/>
</dbReference>
<dbReference type="InterPro" id="IPR013766">
    <property type="entry name" value="Thioredoxin_domain"/>
</dbReference>
<feature type="domain" description="Thioredoxin" evidence="6">
    <location>
        <begin position="234"/>
        <end position="374"/>
    </location>
</feature>
<comment type="subcellular location">
    <subcellularLocation>
        <location evidence="1">Cell envelope</location>
    </subcellularLocation>
</comment>
<dbReference type="CDD" id="cd02966">
    <property type="entry name" value="TlpA_like_family"/>
    <property type="match status" value="1"/>
</dbReference>